<dbReference type="RefSeq" id="WP_175326547.1">
    <property type="nucleotide sequence ID" value="NZ_BAAAWP010000001.1"/>
</dbReference>
<accession>A0A850DUY6</accession>
<organism evidence="2 3">
    <name type="scientific">Curtobacterium citreum</name>
    <dbReference type="NCBI Taxonomy" id="2036"/>
    <lineage>
        <taxon>Bacteria</taxon>
        <taxon>Bacillati</taxon>
        <taxon>Actinomycetota</taxon>
        <taxon>Actinomycetes</taxon>
        <taxon>Micrococcales</taxon>
        <taxon>Microbacteriaceae</taxon>
        <taxon>Curtobacterium</taxon>
    </lineage>
</organism>
<gene>
    <name evidence="2" type="ORF">HP467_13940</name>
</gene>
<keyword evidence="1" id="KW-0812">Transmembrane</keyword>
<sequence length="208" mass="23805">MELGWVTAIVTTLVGGFVTLATLWRTTAMAAKRDKDAADREDARRREDHARERRSLERDAVMRLVARYQSTHTYARTFTPRLVAERIDTVEHGSFVDAVEIRTFEDGFDRWWQRREDPLGLDVELITDADVRSAVRTCEDLIAEAIGVSHEAYIGDAQILVVRCSYLAFEILSAWLREEPMSAKHMTEAAAFAKVLQSYYDSFDQPDQ</sequence>
<dbReference type="AlphaFoldDB" id="A0A850DUY6"/>
<dbReference type="Proteomes" id="UP000539146">
    <property type="component" value="Unassembled WGS sequence"/>
</dbReference>
<evidence type="ECO:0000313" key="3">
    <source>
        <dbReference type="Proteomes" id="UP000539146"/>
    </source>
</evidence>
<keyword evidence="1" id="KW-0472">Membrane</keyword>
<evidence type="ECO:0000256" key="1">
    <source>
        <dbReference type="SAM" id="Phobius"/>
    </source>
</evidence>
<keyword evidence="1" id="KW-1133">Transmembrane helix</keyword>
<name>A0A850DUY6_9MICO</name>
<comment type="caution">
    <text evidence="2">The sequence shown here is derived from an EMBL/GenBank/DDBJ whole genome shotgun (WGS) entry which is preliminary data.</text>
</comment>
<protein>
    <submittedName>
        <fullName evidence="2">Uncharacterized protein</fullName>
    </submittedName>
</protein>
<evidence type="ECO:0000313" key="2">
    <source>
        <dbReference type="EMBL" id="NUU29194.1"/>
    </source>
</evidence>
<reference evidence="2 3" key="1">
    <citation type="submission" date="2020-05" db="EMBL/GenBank/DDBJ databases">
        <title>Genome Sequencing of Type Strains.</title>
        <authorList>
            <person name="Lemaire J.F."/>
            <person name="Inderbitzin P."/>
            <person name="Gregorio O.A."/>
            <person name="Collins S.B."/>
            <person name="Wespe N."/>
            <person name="Knight-Connoni V."/>
        </authorList>
    </citation>
    <scope>NUCLEOTIDE SEQUENCE [LARGE SCALE GENOMIC DNA]</scope>
    <source>
        <strain evidence="2 3">DSM 20512</strain>
    </source>
</reference>
<feature type="transmembrane region" description="Helical" evidence="1">
    <location>
        <begin position="6"/>
        <end position="24"/>
    </location>
</feature>
<proteinExistence type="predicted"/>
<dbReference type="EMBL" id="JABMCG010000121">
    <property type="protein sequence ID" value="NUU29194.1"/>
    <property type="molecule type" value="Genomic_DNA"/>
</dbReference>